<reference evidence="2" key="1">
    <citation type="submission" date="2022-11" db="UniProtKB">
        <authorList>
            <consortium name="WormBaseParasite"/>
        </authorList>
    </citation>
    <scope>IDENTIFICATION</scope>
</reference>
<dbReference type="WBParaSite" id="PgR027_g149_t11">
    <property type="protein sequence ID" value="PgR027_g149_t11"/>
    <property type="gene ID" value="PgR027_g149"/>
</dbReference>
<name>A0A915B7J7_PARUN</name>
<accession>A0A915B7J7</accession>
<evidence type="ECO:0000313" key="2">
    <source>
        <dbReference type="WBParaSite" id="PgR027_g149_t11"/>
    </source>
</evidence>
<dbReference type="Proteomes" id="UP000887569">
    <property type="component" value="Unplaced"/>
</dbReference>
<dbReference type="AlphaFoldDB" id="A0A915B7J7"/>
<organism evidence="1 2">
    <name type="scientific">Parascaris univalens</name>
    <name type="common">Nematode worm</name>
    <dbReference type="NCBI Taxonomy" id="6257"/>
    <lineage>
        <taxon>Eukaryota</taxon>
        <taxon>Metazoa</taxon>
        <taxon>Ecdysozoa</taxon>
        <taxon>Nematoda</taxon>
        <taxon>Chromadorea</taxon>
        <taxon>Rhabditida</taxon>
        <taxon>Spirurina</taxon>
        <taxon>Ascaridomorpha</taxon>
        <taxon>Ascaridoidea</taxon>
        <taxon>Ascarididae</taxon>
        <taxon>Parascaris</taxon>
    </lineage>
</organism>
<proteinExistence type="predicted"/>
<keyword evidence="1" id="KW-1185">Reference proteome</keyword>
<evidence type="ECO:0000313" key="1">
    <source>
        <dbReference type="Proteomes" id="UP000887569"/>
    </source>
</evidence>
<protein>
    <submittedName>
        <fullName evidence="2">Uncharacterized protein</fullName>
    </submittedName>
</protein>
<sequence>MNLLSERKEEPEASLRCPLDGTWFTATTNSTCCIYALGICGRKYFKELIVNDADFKSKTCDEIELADLNLSAMHPCDDRNLTVRAYGGGLMRYKNCRGECEGTGRMQVFFMCCRICNQPRDADSRKLLTQLKLLYFSQSDFSLRSVILTEQKKGTLVKEIRTMSSIIAEKLNEPQTRRVCLRGDGRTVGVTATLLNKRACISVIGVRNPLFNSSHLRSMRSPHEIRAEHGEQTISFMDLSENTPAYHYGLNSCKKDYSRKITAFNDTCKVFTRADELLFICCCYEEAPMTCQMRLQNGVLPRYVAMAAWEIRCLIDEGKESGNENDTLINVVRKMEKGEVVNHHYFDEEDVRNGLKKQLRRVCESTIYRHGKQVHFLHNDRRGAPPMLQNAPKCDLLYFEDRRLASFLHKPCFPTMPSNMMCPFEDNATEKSIEVMTCCCASSGFCNVDLFLKNRIWYRPNKNCRYNNDYQHLTNKFFIEDSVENHSCIVHFANDEVMKDLSGGESSRGQVLNVYPGAAIIPIDYSYATLSVGECDYIETKVNERYVATRKCNRAKKTIRATLESRYLPLKLFVCRCSTDSGGPKMNECDVELRKKIPQMEKAMYKKENTRHRSYCAVASSSSIHDFIKHITERRKQKFNRVSSVCFTRAVFDLKSQDARRFEAGIVTRKMANDNKMPLDHIAFLLLTRFATDEDRCIIDAANERTVEALCFCRKYTNDATLSCNSDDKEILLAIRVAVKRFSRRIVEVERIGTKIHSSQQKRISDDIKILVFTDRTMKSEEDVVASGSRNSSISEAQRTICLANVRLDNCFELHRQLVCCCRKCKQFSSGVRKYIVD</sequence>